<comment type="caution">
    <text evidence="2">The sequence shown here is derived from an EMBL/GenBank/DDBJ whole genome shotgun (WGS) entry which is preliminary data.</text>
</comment>
<name>A0AAN7AH48_9PEZI</name>
<keyword evidence="3" id="KW-1185">Reference proteome</keyword>
<organism evidence="2 3">
    <name type="scientific">Podospora australis</name>
    <dbReference type="NCBI Taxonomy" id="1536484"/>
    <lineage>
        <taxon>Eukaryota</taxon>
        <taxon>Fungi</taxon>
        <taxon>Dikarya</taxon>
        <taxon>Ascomycota</taxon>
        <taxon>Pezizomycotina</taxon>
        <taxon>Sordariomycetes</taxon>
        <taxon>Sordariomycetidae</taxon>
        <taxon>Sordariales</taxon>
        <taxon>Podosporaceae</taxon>
        <taxon>Podospora</taxon>
    </lineage>
</organism>
<gene>
    <name evidence="2" type="ORF">QBC35DRAFT_195534</name>
</gene>
<keyword evidence="1" id="KW-0732">Signal</keyword>
<evidence type="ECO:0000313" key="3">
    <source>
        <dbReference type="Proteomes" id="UP001302126"/>
    </source>
</evidence>
<reference evidence="2" key="1">
    <citation type="journal article" date="2023" name="Mol. Phylogenet. Evol.">
        <title>Genome-scale phylogeny and comparative genomics of the fungal order Sordariales.</title>
        <authorList>
            <person name="Hensen N."/>
            <person name="Bonometti L."/>
            <person name="Westerberg I."/>
            <person name="Brannstrom I.O."/>
            <person name="Guillou S."/>
            <person name="Cros-Aarteil S."/>
            <person name="Calhoun S."/>
            <person name="Haridas S."/>
            <person name="Kuo A."/>
            <person name="Mondo S."/>
            <person name="Pangilinan J."/>
            <person name="Riley R."/>
            <person name="LaButti K."/>
            <person name="Andreopoulos B."/>
            <person name="Lipzen A."/>
            <person name="Chen C."/>
            <person name="Yan M."/>
            <person name="Daum C."/>
            <person name="Ng V."/>
            <person name="Clum A."/>
            <person name="Steindorff A."/>
            <person name="Ohm R.A."/>
            <person name="Martin F."/>
            <person name="Silar P."/>
            <person name="Natvig D.O."/>
            <person name="Lalanne C."/>
            <person name="Gautier V."/>
            <person name="Ament-Velasquez S.L."/>
            <person name="Kruys A."/>
            <person name="Hutchinson M.I."/>
            <person name="Powell A.J."/>
            <person name="Barry K."/>
            <person name="Miller A.N."/>
            <person name="Grigoriev I.V."/>
            <person name="Debuchy R."/>
            <person name="Gladieux P."/>
            <person name="Hiltunen Thoren M."/>
            <person name="Johannesson H."/>
        </authorList>
    </citation>
    <scope>NUCLEOTIDE SEQUENCE</scope>
    <source>
        <strain evidence="2">PSN309</strain>
    </source>
</reference>
<dbReference type="Proteomes" id="UP001302126">
    <property type="component" value="Unassembled WGS sequence"/>
</dbReference>
<accession>A0AAN7AH48</accession>
<dbReference type="EMBL" id="MU864388">
    <property type="protein sequence ID" value="KAK4188436.1"/>
    <property type="molecule type" value="Genomic_DNA"/>
</dbReference>
<dbReference type="AlphaFoldDB" id="A0AAN7AH48"/>
<evidence type="ECO:0008006" key="4">
    <source>
        <dbReference type="Google" id="ProtNLM"/>
    </source>
</evidence>
<reference evidence="2" key="2">
    <citation type="submission" date="2023-05" db="EMBL/GenBank/DDBJ databases">
        <authorList>
            <consortium name="Lawrence Berkeley National Laboratory"/>
            <person name="Steindorff A."/>
            <person name="Hensen N."/>
            <person name="Bonometti L."/>
            <person name="Westerberg I."/>
            <person name="Brannstrom I.O."/>
            <person name="Guillou S."/>
            <person name="Cros-Aarteil S."/>
            <person name="Calhoun S."/>
            <person name="Haridas S."/>
            <person name="Kuo A."/>
            <person name="Mondo S."/>
            <person name="Pangilinan J."/>
            <person name="Riley R."/>
            <person name="Labutti K."/>
            <person name="Andreopoulos B."/>
            <person name="Lipzen A."/>
            <person name="Chen C."/>
            <person name="Yanf M."/>
            <person name="Daum C."/>
            <person name="Ng V."/>
            <person name="Clum A."/>
            <person name="Ohm R."/>
            <person name="Martin F."/>
            <person name="Silar P."/>
            <person name="Natvig D."/>
            <person name="Lalanne C."/>
            <person name="Gautier V."/>
            <person name="Ament-Velasquez S.L."/>
            <person name="Kruys A."/>
            <person name="Hutchinson M.I."/>
            <person name="Powell A.J."/>
            <person name="Barry K."/>
            <person name="Miller A.N."/>
            <person name="Grigoriev I.V."/>
            <person name="Debuchy R."/>
            <person name="Gladieux P."/>
            <person name="Thoren M.H."/>
            <person name="Johannesson H."/>
        </authorList>
    </citation>
    <scope>NUCLEOTIDE SEQUENCE</scope>
    <source>
        <strain evidence="2">PSN309</strain>
    </source>
</reference>
<dbReference type="PROSITE" id="PS51257">
    <property type="entry name" value="PROKAR_LIPOPROTEIN"/>
    <property type="match status" value="1"/>
</dbReference>
<feature type="chain" id="PRO_5042820723" description="Secreted protein" evidence="1">
    <location>
        <begin position="24"/>
        <end position="74"/>
    </location>
</feature>
<sequence length="74" mass="8281">MMVRGPFTGQAIVAWTAWTFACGIEPGNNIPVGDACWNQGSCVSGQRVRDREVPKRNVYDCVWRDTVVHNAVMR</sequence>
<evidence type="ECO:0000256" key="1">
    <source>
        <dbReference type="SAM" id="SignalP"/>
    </source>
</evidence>
<protein>
    <recommendedName>
        <fullName evidence="4">Secreted protein</fullName>
    </recommendedName>
</protein>
<proteinExistence type="predicted"/>
<feature type="signal peptide" evidence="1">
    <location>
        <begin position="1"/>
        <end position="23"/>
    </location>
</feature>
<evidence type="ECO:0000313" key="2">
    <source>
        <dbReference type="EMBL" id="KAK4188436.1"/>
    </source>
</evidence>